<dbReference type="SUPFAM" id="SSF82861">
    <property type="entry name" value="Mechanosensitive channel protein MscS (YggB), transmembrane region"/>
    <property type="match status" value="1"/>
</dbReference>
<name>A0A0B0EG28_9BACT</name>
<keyword evidence="3" id="KW-1003">Cell membrane</keyword>
<evidence type="ECO:0000256" key="8">
    <source>
        <dbReference type="SAM" id="Phobius"/>
    </source>
</evidence>
<dbReference type="PATRIC" id="fig|237368.3.peg.3587"/>
<evidence type="ECO:0000259" key="9">
    <source>
        <dbReference type="Pfam" id="PF00924"/>
    </source>
</evidence>
<dbReference type="PANTHER" id="PTHR30347:SF1">
    <property type="entry name" value="MECHANOSENSITIVE CHANNEL MSCK"/>
    <property type="match status" value="1"/>
</dbReference>
<evidence type="ECO:0000256" key="6">
    <source>
        <dbReference type="ARBA" id="ARBA00023136"/>
    </source>
</evidence>
<dbReference type="Pfam" id="PF21082">
    <property type="entry name" value="MS_channel_3rd"/>
    <property type="match status" value="1"/>
</dbReference>
<evidence type="ECO:0000313" key="11">
    <source>
        <dbReference type="EMBL" id="KHE91021.1"/>
    </source>
</evidence>
<dbReference type="InterPro" id="IPR010920">
    <property type="entry name" value="LSM_dom_sf"/>
</dbReference>
<feature type="transmembrane region" description="Helical" evidence="8">
    <location>
        <begin position="658"/>
        <end position="675"/>
    </location>
</feature>
<evidence type="ECO:0000256" key="7">
    <source>
        <dbReference type="SAM" id="Coils"/>
    </source>
</evidence>
<dbReference type="InterPro" id="IPR052702">
    <property type="entry name" value="MscS-like_channel"/>
</dbReference>
<dbReference type="InterPro" id="IPR011014">
    <property type="entry name" value="MscS_channel_TM-2"/>
</dbReference>
<evidence type="ECO:0000256" key="2">
    <source>
        <dbReference type="ARBA" id="ARBA00008017"/>
    </source>
</evidence>
<evidence type="ECO:0000256" key="3">
    <source>
        <dbReference type="ARBA" id="ARBA00022475"/>
    </source>
</evidence>
<evidence type="ECO:0000256" key="1">
    <source>
        <dbReference type="ARBA" id="ARBA00004651"/>
    </source>
</evidence>
<dbReference type="InterPro" id="IPR049278">
    <property type="entry name" value="MS_channel_C"/>
</dbReference>
<dbReference type="Proteomes" id="UP000030652">
    <property type="component" value="Unassembled WGS sequence"/>
</dbReference>
<evidence type="ECO:0000313" key="12">
    <source>
        <dbReference type="Proteomes" id="UP000030652"/>
    </source>
</evidence>
<dbReference type="SUPFAM" id="SSF50182">
    <property type="entry name" value="Sm-like ribonucleoproteins"/>
    <property type="match status" value="1"/>
</dbReference>
<feature type="transmembrane region" description="Helical" evidence="8">
    <location>
        <begin position="695"/>
        <end position="715"/>
    </location>
</feature>
<evidence type="ECO:0008006" key="13">
    <source>
        <dbReference type="Google" id="ProtNLM"/>
    </source>
</evidence>
<dbReference type="PANTHER" id="PTHR30347">
    <property type="entry name" value="POTASSIUM CHANNEL RELATED"/>
    <property type="match status" value="1"/>
</dbReference>
<accession>A0A0B0EG28</accession>
<dbReference type="Gene3D" id="1.10.287.1260">
    <property type="match status" value="1"/>
</dbReference>
<evidence type="ECO:0000256" key="4">
    <source>
        <dbReference type="ARBA" id="ARBA00022692"/>
    </source>
</evidence>
<dbReference type="InterPro" id="IPR011066">
    <property type="entry name" value="MscS_channel_C_sf"/>
</dbReference>
<proteinExistence type="inferred from homology"/>
<comment type="similarity">
    <text evidence="2">Belongs to the MscS (TC 1.A.23) family.</text>
</comment>
<feature type="transmembrane region" description="Helical" evidence="8">
    <location>
        <begin position="597"/>
        <end position="619"/>
    </location>
</feature>
<feature type="domain" description="Mechanosensitive ion channel MscS C-terminal" evidence="10">
    <location>
        <begin position="886"/>
        <end position="969"/>
    </location>
</feature>
<feature type="transmembrane region" description="Helical" evidence="8">
    <location>
        <begin position="491"/>
        <end position="513"/>
    </location>
</feature>
<dbReference type="Pfam" id="PF00924">
    <property type="entry name" value="MS_channel_2nd"/>
    <property type="match status" value="1"/>
</dbReference>
<feature type="transmembrane region" description="Helical" evidence="8">
    <location>
        <begin position="563"/>
        <end position="585"/>
    </location>
</feature>
<gene>
    <name evidence="11" type="ORF">SCABRO_03323</name>
</gene>
<comment type="subcellular location">
    <subcellularLocation>
        <location evidence="1">Cell membrane</location>
        <topology evidence="1">Multi-pass membrane protein</topology>
    </subcellularLocation>
</comment>
<dbReference type="AlphaFoldDB" id="A0A0B0EG28"/>
<feature type="transmembrane region" description="Helical" evidence="8">
    <location>
        <begin position="525"/>
        <end position="543"/>
    </location>
</feature>
<dbReference type="GO" id="GO:0005886">
    <property type="term" value="C:plasma membrane"/>
    <property type="evidence" value="ECO:0007669"/>
    <property type="project" value="UniProtKB-SubCell"/>
</dbReference>
<feature type="transmembrane region" description="Helical" evidence="8">
    <location>
        <begin position="420"/>
        <end position="441"/>
    </location>
</feature>
<dbReference type="InterPro" id="IPR023408">
    <property type="entry name" value="MscS_beta-dom_sf"/>
</dbReference>
<evidence type="ECO:0000256" key="5">
    <source>
        <dbReference type="ARBA" id="ARBA00022989"/>
    </source>
</evidence>
<feature type="domain" description="Mechanosensitive ion channel MscS" evidence="9">
    <location>
        <begin position="810"/>
        <end position="876"/>
    </location>
</feature>
<evidence type="ECO:0000259" key="10">
    <source>
        <dbReference type="Pfam" id="PF21082"/>
    </source>
</evidence>
<dbReference type="GO" id="GO:0008381">
    <property type="term" value="F:mechanosensitive monoatomic ion channel activity"/>
    <property type="evidence" value="ECO:0007669"/>
    <property type="project" value="UniProtKB-ARBA"/>
</dbReference>
<feature type="transmembrane region" description="Helical" evidence="8">
    <location>
        <begin position="447"/>
        <end position="470"/>
    </location>
</feature>
<feature type="transmembrane region" description="Helical" evidence="8">
    <location>
        <begin position="793"/>
        <end position="812"/>
    </location>
</feature>
<feature type="coiled-coil region" evidence="7">
    <location>
        <begin position="212"/>
        <end position="302"/>
    </location>
</feature>
<dbReference type="InterPro" id="IPR006685">
    <property type="entry name" value="MscS_channel_2nd"/>
</dbReference>
<feature type="transmembrane region" description="Helical" evidence="8">
    <location>
        <begin position="727"/>
        <end position="744"/>
    </location>
</feature>
<dbReference type="EMBL" id="JRYO01000225">
    <property type="protein sequence ID" value="KHE91021.1"/>
    <property type="molecule type" value="Genomic_DNA"/>
</dbReference>
<feature type="transmembrane region" description="Helical" evidence="8">
    <location>
        <begin position="764"/>
        <end position="786"/>
    </location>
</feature>
<dbReference type="Gene3D" id="3.30.70.100">
    <property type="match status" value="1"/>
</dbReference>
<keyword evidence="7" id="KW-0175">Coiled coil</keyword>
<comment type="caution">
    <text evidence="11">The sequence shown here is derived from an EMBL/GenBank/DDBJ whole genome shotgun (WGS) entry which is preliminary data.</text>
</comment>
<sequence>MSTQEESYRIENRKRSLEHETKLQDDKINLLLVQTRLARLNLQLAQIQKLNIEMEIDVKSGIAAIISQKYKESEVQREEKEVEKARKIEEERRRIAEEEKARAELEKKIALKKEEAAVQKQLEETSPERKRVLAVEVDVHKQQALIATMKDELLTTGNESHKDRAEFKSIRKDIEEILGGENTPHEIAEELNVVDTLSKTTQDKIQTVQSLLSAAEKQKSIISESLKNARADLTPAIPGEKSSIEKEAEGFSDKATSEQLIKLANRRIKHIEEQHSLVETKIERLNERLEVNKALLENLTEAKKTISLTRAANVWARRESGISTKTVIVGLSDIRVLWYKPFDFYKASVQNFKQLRIYLSDKKNIPVFVVKLLIITIVIFLVYFTRRYLKRWARQEIARFTAITPQTFSTYKLIPGLLRIMKSVLTVLFLFIISLTISLVIPSHTPIVRSFIYGLAVVTVYKLLKGLIVQSLSPNLGKKRWTMITYSSARYIFKCLNVILLFSAIIITLIFVLNAYSYRVSVIELLWFIYRIVTLCLVIWLAVGQKSYLLKILPYPESVLGKLVNKVINLLYPLFVAFIILLFTIRSLGYALLTYTLMATLIKSMFVAIIAYLIYRYLLRQQFLSQEKRLQQLKMLETKESEIEEKTIRSRFSVNKHLLDYVTVIISVIIIFVIWNDTFKDVVNSAAAPGLFREIYGNVIYVLISIKNSLAYKFVLADGRYTTPFKILFGILILGTAFISARYLKNFIETRFDKKATLGAGARHAISSILRYFIIGIAAIIGLNVAGIPLRSLSIFAGAFGIGIGFGMQNIINNFVSGLILMAERPIKIGDIVEVDTLYGTIEYIGARSTRVRSSQNTHIIVPNSSFLQNNVLNWTLSDNLIRTSIKVGVVYGSPTREVERLINKAVDEHQKVLKIPEPVLLFTDFGDNSLQFEVHFWIVVKRMFDRRRIESELRYQIDTLFREAGIVIAFPQRDVHLDSHKPIEIRVVEGRNAMDEPLGIVIQLKVNGRKIAYICIFNIHF</sequence>
<dbReference type="eggNOG" id="COG3264">
    <property type="taxonomic scope" value="Bacteria"/>
</dbReference>
<feature type="transmembrane region" description="Helical" evidence="8">
    <location>
        <begin position="365"/>
        <end position="384"/>
    </location>
</feature>
<reference evidence="11 12" key="1">
    <citation type="submission" date="2014-10" db="EMBL/GenBank/DDBJ databases">
        <title>Draft genome of anammox bacterium scalindua brodae, obtained using differential coverage binning of sequence data from two enrichment reactors.</title>
        <authorList>
            <person name="Speth D.R."/>
            <person name="Russ L."/>
            <person name="Kartal B."/>
            <person name="Op den Camp H.J."/>
            <person name="Dutilh B.E."/>
            <person name="Jetten M.S."/>
        </authorList>
    </citation>
    <scope>NUCLEOTIDE SEQUENCE [LARGE SCALE GENOMIC DNA]</scope>
    <source>
        <strain evidence="11">RU1</strain>
    </source>
</reference>
<keyword evidence="5 8" id="KW-1133">Transmembrane helix</keyword>
<organism evidence="11 12">
    <name type="scientific">Candidatus Scalindua brodae</name>
    <dbReference type="NCBI Taxonomy" id="237368"/>
    <lineage>
        <taxon>Bacteria</taxon>
        <taxon>Pseudomonadati</taxon>
        <taxon>Planctomycetota</taxon>
        <taxon>Candidatus Brocadiia</taxon>
        <taxon>Candidatus Brocadiales</taxon>
        <taxon>Candidatus Scalinduaceae</taxon>
        <taxon>Candidatus Scalindua</taxon>
    </lineage>
</organism>
<keyword evidence="4 8" id="KW-0812">Transmembrane</keyword>
<feature type="coiled-coil region" evidence="7">
    <location>
        <begin position="37"/>
        <end position="122"/>
    </location>
</feature>
<protein>
    <recommendedName>
        <fullName evidence="13">Mechanosensitive ion channel</fullName>
    </recommendedName>
</protein>
<keyword evidence="6 8" id="KW-0472">Membrane</keyword>
<dbReference type="Gene3D" id="2.30.30.60">
    <property type="match status" value="1"/>
</dbReference>
<dbReference type="SUPFAM" id="SSF82689">
    <property type="entry name" value="Mechanosensitive channel protein MscS (YggB), C-terminal domain"/>
    <property type="match status" value="1"/>
</dbReference>